<dbReference type="SUPFAM" id="SSF52242">
    <property type="entry name" value="Cobalamin (vitamin B12)-binding domain"/>
    <property type="match status" value="1"/>
</dbReference>
<sequence>MKKVVKKFSISDIENLTGIKAHTIRVWEQRYNFFTTKRTDTNIRYYDDADLCMFLNIATLNENGYKISKISKMDIDEINNLVKRLKEDHYNANVQVQMLSNAMLKMDDDEFDEILTGCVNDMGMEASMADIIFPFLRKVGFMWQVGSINPAHEHFATHKIGQKLIQQTYLHKKPSKHDSKRYLLFLPPNETHEVGLLFAQYLLKANGHQTLYLGQNLPFESIAEVNAYFEPDFAFSVLTVSNSDNNIDVTVKKLRENLGNTPLILAGNQVSYHNICPQENLILIKNIKEFTQITEKLGMSIAS</sequence>
<dbReference type="AlphaFoldDB" id="A0A4U1C560"/>
<protein>
    <submittedName>
        <fullName evidence="2">MerR family transcriptional regulator</fullName>
    </submittedName>
</protein>
<dbReference type="OrthoDB" id="9800334at2"/>
<keyword evidence="3" id="KW-1185">Reference proteome</keyword>
<name>A0A4U1C560_9SPHI</name>
<accession>A0A4U1C560</accession>
<reference evidence="2 3" key="1">
    <citation type="submission" date="2019-04" db="EMBL/GenBank/DDBJ databases">
        <title>Pedobacter sp. AR-3-17 sp. nov., isolated from Arctic soil.</title>
        <authorList>
            <person name="Dahal R.H."/>
            <person name="Kim D.-U."/>
        </authorList>
    </citation>
    <scope>NUCLEOTIDE SEQUENCE [LARGE SCALE GENOMIC DNA]</scope>
    <source>
        <strain evidence="2 3">AR-3-17</strain>
    </source>
</reference>
<dbReference type="InterPro" id="IPR009061">
    <property type="entry name" value="DNA-bd_dom_put_sf"/>
</dbReference>
<dbReference type="GO" id="GO:0031419">
    <property type="term" value="F:cobalamin binding"/>
    <property type="evidence" value="ECO:0007669"/>
    <property type="project" value="InterPro"/>
</dbReference>
<dbReference type="PROSITE" id="PS50937">
    <property type="entry name" value="HTH_MERR_2"/>
    <property type="match status" value="1"/>
</dbReference>
<evidence type="ECO:0000313" key="2">
    <source>
        <dbReference type="EMBL" id="TKC01056.1"/>
    </source>
</evidence>
<dbReference type="Pfam" id="PF13411">
    <property type="entry name" value="MerR_1"/>
    <property type="match status" value="1"/>
</dbReference>
<gene>
    <name evidence="2" type="ORF">FA046_05100</name>
</gene>
<dbReference type="InterPro" id="IPR003759">
    <property type="entry name" value="Cbl-bd_cap"/>
</dbReference>
<dbReference type="Gene3D" id="1.10.1660.10">
    <property type="match status" value="1"/>
</dbReference>
<dbReference type="Pfam" id="PF02607">
    <property type="entry name" value="B12-binding_2"/>
    <property type="match status" value="1"/>
</dbReference>
<dbReference type="Gene3D" id="1.10.1240.10">
    <property type="entry name" value="Methionine synthase domain"/>
    <property type="match status" value="1"/>
</dbReference>
<dbReference type="EMBL" id="SWBP01000001">
    <property type="protein sequence ID" value="TKC01056.1"/>
    <property type="molecule type" value="Genomic_DNA"/>
</dbReference>
<dbReference type="CDD" id="cd02065">
    <property type="entry name" value="B12-binding_like"/>
    <property type="match status" value="1"/>
</dbReference>
<dbReference type="CDD" id="cd01104">
    <property type="entry name" value="HTH_MlrA-CarA"/>
    <property type="match status" value="1"/>
</dbReference>
<proteinExistence type="predicted"/>
<dbReference type="SUPFAM" id="SSF46955">
    <property type="entry name" value="Putative DNA-binding domain"/>
    <property type="match status" value="1"/>
</dbReference>
<dbReference type="InterPro" id="IPR036724">
    <property type="entry name" value="Cobalamin-bd_sf"/>
</dbReference>
<feature type="domain" description="HTH merR-type" evidence="1">
    <location>
        <begin position="7"/>
        <end position="76"/>
    </location>
</feature>
<comment type="caution">
    <text evidence="2">The sequence shown here is derived from an EMBL/GenBank/DDBJ whole genome shotgun (WGS) entry which is preliminary data.</text>
</comment>
<evidence type="ECO:0000313" key="3">
    <source>
        <dbReference type="Proteomes" id="UP000308181"/>
    </source>
</evidence>
<dbReference type="GO" id="GO:0046872">
    <property type="term" value="F:metal ion binding"/>
    <property type="evidence" value="ECO:0007669"/>
    <property type="project" value="InterPro"/>
</dbReference>
<dbReference type="InterPro" id="IPR036594">
    <property type="entry name" value="Meth_synthase_dom"/>
</dbReference>
<organism evidence="2 3">
    <name type="scientific">Pedobacter cryophilus</name>
    <dbReference type="NCBI Taxonomy" id="2571271"/>
    <lineage>
        <taxon>Bacteria</taxon>
        <taxon>Pseudomonadati</taxon>
        <taxon>Bacteroidota</taxon>
        <taxon>Sphingobacteriia</taxon>
        <taxon>Sphingobacteriales</taxon>
        <taxon>Sphingobacteriaceae</taxon>
        <taxon>Pedobacter</taxon>
    </lineage>
</organism>
<dbReference type="Gene3D" id="3.40.50.280">
    <property type="entry name" value="Cobalamin-binding domain"/>
    <property type="match status" value="1"/>
</dbReference>
<dbReference type="SMART" id="SM00422">
    <property type="entry name" value="HTH_MERR"/>
    <property type="match status" value="1"/>
</dbReference>
<dbReference type="GO" id="GO:0006355">
    <property type="term" value="P:regulation of DNA-templated transcription"/>
    <property type="evidence" value="ECO:0007669"/>
    <property type="project" value="InterPro"/>
</dbReference>
<dbReference type="Proteomes" id="UP000308181">
    <property type="component" value="Unassembled WGS sequence"/>
</dbReference>
<dbReference type="GO" id="GO:0003677">
    <property type="term" value="F:DNA binding"/>
    <property type="evidence" value="ECO:0007669"/>
    <property type="project" value="InterPro"/>
</dbReference>
<evidence type="ECO:0000259" key="1">
    <source>
        <dbReference type="PROSITE" id="PS50937"/>
    </source>
</evidence>
<dbReference type="InterPro" id="IPR000551">
    <property type="entry name" value="MerR-type_HTH_dom"/>
</dbReference>